<sequence length="232" mass="24792">PAASLCINRRLYKSCQAVSLSRAAGARHSVCADAAPCVVLPSLALRVADIPPYAEYVVQGHRYAILANVRLDPTTYDTVLAYPLLVSAVYCILTLPAFLHRRAQFLSAPAYSPTPPSSASSRPPAPPHPPLASPITPPMLLSPTYSTCSLPLARRRDRRAARAARVLGFCRRGAWWASASAPPPSACGPSPSRPSRSAGRLAFFVFAAEVHSVVRAPFPIPWTKASASARSR</sequence>
<organism evidence="3 4">
    <name type="scientific">Mycena metata</name>
    <dbReference type="NCBI Taxonomy" id="1033252"/>
    <lineage>
        <taxon>Eukaryota</taxon>
        <taxon>Fungi</taxon>
        <taxon>Dikarya</taxon>
        <taxon>Basidiomycota</taxon>
        <taxon>Agaricomycotina</taxon>
        <taxon>Agaricomycetes</taxon>
        <taxon>Agaricomycetidae</taxon>
        <taxon>Agaricales</taxon>
        <taxon>Marasmiineae</taxon>
        <taxon>Mycenaceae</taxon>
        <taxon>Mycena</taxon>
    </lineage>
</organism>
<dbReference type="InterPro" id="IPR001499">
    <property type="entry name" value="GPCR_STE3"/>
</dbReference>
<gene>
    <name evidence="3" type="ORF">B0H16DRAFT_1328371</name>
</gene>
<dbReference type="Pfam" id="PF02076">
    <property type="entry name" value="STE3"/>
    <property type="match status" value="1"/>
</dbReference>
<protein>
    <submittedName>
        <fullName evidence="3">Uncharacterized protein</fullName>
    </submittedName>
</protein>
<evidence type="ECO:0000256" key="1">
    <source>
        <dbReference type="SAM" id="MobiDB-lite"/>
    </source>
</evidence>
<feature type="compositionally biased region" description="Pro residues" evidence="1">
    <location>
        <begin position="123"/>
        <end position="137"/>
    </location>
</feature>
<reference evidence="3" key="1">
    <citation type="submission" date="2023-03" db="EMBL/GenBank/DDBJ databases">
        <title>Massive genome expansion in bonnet fungi (Mycena s.s.) driven by repeated elements and novel gene families across ecological guilds.</title>
        <authorList>
            <consortium name="Lawrence Berkeley National Laboratory"/>
            <person name="Harder C.B."/>
            <person name="Miyauchi S."/>
            <person name="Viragh M."/>
            <person name="Kuo A."/>
            <person name="Thoen E."/>
            <person name="Andreopoulos B."/>
            <person name="Lu D."/>
            <person name="Skrede I."/>
            <person name="Drula E."/>
            <person name="Henrissat B."/>
            <person name="Morin E."/>
            <person name="Kohler A."/>
            <person name="Barry K."/>
            <person name="LaButti K."/>
            <person name="Morin E."/>
            <person name="Salamov A."/>
            <person name="Lipzen A."/>
            <person name="Mereny Z."/>
            <person name="Hegedus B."/>
            <person name="Baldrian P."/>
            <person name="Stursova M."/>
            <person name="Weitz H."/>
            <person name="Taylor A."/>
            <person name="Grigoriev I.V."/>
            <person name="Nagy L.G."/>
            <person name="Martin F."/>
            <person name="Kauserud H."/>
        </authorList>
    </citation>
    <scope>NUCLEOTIDE SEQUENCE</scope>
    <source>
        <strain evidence="3">CBHHK182m</strain>
    </source>
</reference>
<feature type="region of interest" description="Disordered" evidence="1">
    <location>
        <begin position="114"/>
        <end position="137"/>
    </location>
</feature>
<keyword evidence="4" id="KW-1185">Reference proteome</keyword>
<name>A0AAD7MUQ7_9AGAR</name>
<dbReference type="EMBL" id="JARKIB010000141">
    <property type="protein sequence ID" value="KAJ7732968.1"/>
    <property type="molecule type" value="Genomic_DNA"/>
</dbReference>
<dbReference type="Proteomes" id="UP001215598">
    <property type="component" value="Unassembled WGS sequence"/>
</dbReference>
<evidence type="ECO:0000256" key="2">
    <source>
        <dbReference type="SAM" id="Phobius"/>
    </source>
</evidence>
<evidence type="ECO:0000313" key="4">
    <source>
        <dbReference type="Proteomes" id="UP001215598"/>
    </source>
</evidence>
<accession>A0AAD7MUQ7</accession>
<keyword evidence="2" id="KW-1133">Transmembrane helix</keyword>
<feature type="transmembrane region" description="Helical" evidence="2">
    <location>
        <begin position="80"/>
        <end position="99"/>
    </location>
</feature>
<evidence type="ECO:0000313" key="3">
    <source>
        <dbReference type="EMBL" id="KAJ7732968.1"/>
    </source>
</evidence>
<keyword evidence="2" id="KW-0812">Transmembrane</keyword>
<proteinExistence type="predicted"/>
<dbReference type="AlphaFoldDB" id="A0AAD7MUQ7"/>
<dbReference type="GO" id="GO:0004932">
    <property type="term" value="F:mating-type factor pheromone receptor activity"/>
    <property type="evidence" value="ECO:0007669"/>
    <property type="project" value="InterPro"/>
</dbReference>
<comment type="caution">
    <text evidence="3">The sequence shown here is derived from an EMBL/GenBank/DDBJ whole genome shotgun (WGS) entry which is preliminary data.</text>
</comment>
<feature type="non-terminal residue" evidence="3">
    <location>
        <position position="1"/>
    </location>
</feature>
<keyword evidence="2" id="KW-0472">Membrane</keyword>
<dbReference type="GO" id="GO:0016020">
    <property type="term" value="C:membrane"/>
    <property type="evidence" value="ECO:0007669"/>
    <property type="project" value="InterPro"/>
</dbReference>